<dbReference type="Proteomes" id="UP001176961">
    <property type="component" value="Unassembled WGS sequence"/>
</dbReference>
<feature type="transmembrane region" description="Helical" evidence="1">
    <location>
        <begin position="170"/>
        <end position="192"/>
    </location>
</feature>
<keyword evidence="3" id="KW-1185">Reference proteome</keyword>
<organism evidence="2 3">
    <name type="scientific">Cylicocyclus nassatus</name>
    <name type="common">Nematode worm</name>
    <dbReference type="NCBI Taxonomy" id="53992"/>
    <lineage>
        <taxon>Eukaryota</taxon>
        <taxon>Metazoa</taxon>
        <taxon>Ecdysozoa</taxon>
        <taxon>Nematoda</taxon>
        <taxon>Chromadorea</taxon>
        <taxon>Rhabditida</taxon>
        <taxon>Rhabditina</taxon>
        <taxon>Rhabditomorpha</taxon>
        <taxon>Strongyloidea</taxon>
        <taxon>Strongylidae</taxon>
        <taxon>Cylicocyclus</taxon>
    </lineage>
</organism>
<accession>A0AA36GTQ5</accession>
<keyword evidence="1" id="KW-0812">Transmembrane</keyword>
<proteinExistence type="predicted"/>
<dbReference type="AlphaFoldDB" id="A0AA36GTQ5"/>
<dbReference type="EMBL" id="CATQJL010000223">
    <property type="protein sequence ID" value="CAJ0598180.1"/>
    <property type="molecule type" value="Genomic_DNA"/>
</dbReference>
<evidence type="ECO:0000313" key="3">
    <source>
        <dbReference type="Proteomes" id="UP001176961"/>
    </source>
</evidence>
<keyword evidence="1" id="KW-1133">Transmembrane helix</keyword>
<evidence type="ECO:0000313" key="2">
    <source>
        <dbReference type="EMBL" id="CAJ0598180.1"/>
    </source>
</evidence>
<comment type="caution">
    <text evidence="2">The sequence shown here is derived from an EMBL/GenBank/DDBJ whole genome shotgun (WGS) entry which is preliminary data.</text>
</comment>
<protein>
    <submittedName>
        <fullName evidence="2">Uncharacterized protein</fullName>
    </submittedName>
</protein>
<feature type="transmembrane region" description="Helical" evidence="1">
    <location>
        <begin position="84"/>
        <end position="102"/>
    </location>
</feature>
<sequence>MERIRRLKTFLLSIEPWNAAETTARLAVASGVNLYLSQCIFDPRIIQVLDEAFKASSLSNSAAFRTDIVRMTKMHKLWPPHMDFRIAAVFTTALYILLNYFLQPIHILEALNRFRKSSDNTADDSNSSSNLQNASSSNISLRFLSSAVTATLLFILLLPMQRIAEMHIFVIVLNFLHILLISVLTTLIMFIWSERGKNKIKSE</sequence>
<feature type="transmembrane region" description="Helical" evidence="1">
    <location>
        <begin position="139"/>
        <end position="158"/>
    </location>
</feature>
<reference evidence="2" key="1">
    <citation type="submission" date="2023-07" db="EMBL/GenBank/DDBJ databases">
        <authorList>
            <consortium name="CYATHOMIX"/>
        </authorList>
    </citation>
    <scope>NUCLEOTIDE SEQUENCE</scope>
    <source>
        <strain evidence="2">N/A</strain>
    </source>
</reference>
<name>A0AA36GTQ5_CYLNA</name>
<evidence type="ECO:0000256" key="1">
    <source>
        <dbReference type="SAM" id="Phobius"/>
    </source>
</evidence>
<gene>
    <name evidence="2" type="ORF">CYNAS_LOCUS10163</name>
</gene>
<keyword evidence="1" id="KW-0472">Membrane</keyword>